<keyword evidence="1" id="KW-0812">Transmembrane</keyword>
<reference evidence="2 3" key="1">
    <citation type="submission" date="2018-08" db="EMBL/GenBank/DDBJ databases">
        <title>Genomic Encyclopedia of Archaeal and Bacterial Type Strains, Phase II (KMG-II): from individual species to whole genera.</title>
        <authorList>
            <person name="Goeker M."/>
        </authorList>
    </citation>
    <scope>NUCLEOTIDE SEQUENCE [LARGE SCALE GENOMIC DNA]</scope>
    <source>
        <strain evidence="2 3">DSM 100880</strain>
    </source>
</reference>
<name>A0A3E0DWB1_9FLAO</name>
<accession>A0A3E0DWB1</accession>
<keyword evidence="3" id="KW-1185">Reference proteome</keyword>
<keyword evidence="1" id="KW-0472">Membrane</keyword>
<feature type="transmembrane region" description="Helical" evidence="1">
    <location>
        <begin position="21"/>
        <end position="39"/>
    </location>
</feature>
<feature type="transmembrane region" description="Helical" evidence="1">
    <location>
        <begin position="51"/>
        <end position="71"/>
    </location>
</feature>
<keyword evidence="1" id="KW-1133">Transmembrane helix</keyword>
<proteinExistence type="predicted"/>
<dbReference type="EMBL" id="QUNI01000027">
    <property type="protein sequence ID" value="REG90245.1"/>
    <property type="molecule type" value="Genomic_DNA"/>
</dbReference>
<organism evidence="2 3">
    <name type="scientific">Flavobacterium aquicola</name>
    <dbReference type="NCBI Taxonomy" id="1682742"/>
    <lineage>
        <taxon>Bacteria</taxon>
        <taxon>Pseudomonadati</taxon>
        <taxon>Bacteroidota</taxon>
        <taxon>Flavobacteriia</taxon>
        <taxon>Flavobacteriales</taxon>
        <taxon>Flavobacteriaceae</taxon>
        <taxon>Flavobacterium</taxon>
    </lineage>
</organism>
<evidence type="ECO:0000313" key="2">
    <source>
        <dbReference type="EMBL" id="REG90245.1"/>
    </source>
</evidence>
<protein>
    <submittedName>
        <fullName evidence="2">Uncharacterized protein</fullName>
    </submittedName>
</protein>
<gene>
    <name evidence="2" type="ORF">C8P67_1275</name>
</gene>
<comment type="caution">
    <text evidence="2">The sequence shown here is derived from an EMBL/GenBank/DDBJ whole genome shotgun (WGS) entry which is preliminary data.</text>
</comment>
<dbReference type="Proteomes" id="UP000257136">
    <property type="component" value="Unassembled WGS sequence"/>
</dbReference>
<sequence length="91" mass="10019">MLHLCVGKPKDLGTLAEFFEVWHLKEVLVVVISHLIINLKKINFMEIFKTIIVHLTIGFILTFLSVNVTQIGGGVGIAGGSVNQLTICVKF</sequence>
<dbReference type="AlphaFoldDB" id="A0A3E0DWB1"/>
<evidence type="ECO:0000256" key="1">
    <source>
        <dbReference type="SAM" id="Phobius"/>
    </source>
</evidence>
<evidence type="ECO:0000313" key="3">
    <source>
        <dbReference type="Proteomes" id="UP000257136"/>
    </source>
</evidence>